<dbReference type="OrthoDB" id="6638171at2"/>
<organism evidence="1 2">
    <name type="scientific">Desulforamulus aeronauticus DSM 10349</name>
    <dbReference type="NCBI Taxonomy" id="1121421"/>
    <lineage>
        <taxon>Bacteria</taxon>
        <taxon>Bacillati</taxon>
        <taxon>Bacillota</taxon>
        <taxon>Clostridia</taxon>
        <taxon>Eubacteriales</taxon>
        <taxon>Peptococcaceae</taxon>
        <taxon>Desulforamulus</taxon>
    </lineage>
</organism>
<dbReference type="EMBL" id="FRAR01000011">
    <property type="protein sequence ID" value="SHK32782.1"/>
    <property type="molecule type" value="Genomic_DNA"/>
</dbReference>
<dbReference type="Proteomes" id="UP000183997">
    <property type="component" value="Unassembled WGS sequence"/>
</dbReference>
<keyword evidence="2" id="KW-1185">Reference proteome</keyword>
<protein>
    <submittedName>
        <fullName evidence="1">Uncharacterized protein</fullName>
    </submittedName>
</protein>
<dbReference type="AlphaFoldDB" id="A0A1M6RK10"/>
<sequence length="111" mass="12836">MAKHEFGIMQKEPLAKERFDTYEPQKYNCIAVDDDFIEPIMIDLQDVDCYWHTLQKSGKGFAYCGITLIPPQSMTAFLKILASQSKKEYIPLITLVNEAKENSRYIIHFGI</sequence>
<accession>A0A1M6RK10</accession>
<proteinExistence type="predicted"/>
<reference evidence="2" key="1">
    <citation type="submission" date="2016-11" db="EMBL/GenBank/DDBJ databases">
        <authorList>
            <person name="Varghese N."/>
            <person name="Submissions S."/>
        </authorList>
    </citation>
    <scope>NUCLEOTIDE SEQUENCE [LARGE SCALE GENOMIC DNA]</scope>
    <source>
        <strain evidence="2">DSM 10349</strain>
    </source>
</reference>
<evidence type="ECO:0000313" key="1">
    <source>
        <dbReference type="EMBL" id="SHK32782.1"/>
    </source>
</evidence>
<dbReference type="STRING" id="1121421.SAMN02745123_01487"/>
<name>A0A1M6RK10_9FIRM</name>
<gene>
    <name evidence="1" type="ORF">SAMN02745123_01487</name>
</gene>
<evidence type="ECO:0000313" key="2">
    <source>
        <dbReference type="Proteomes" id="UP000183997"/>
    </source>
</evidence>